<evidence type="ECO:0000259" key="5">
    <source>
        <dbReference type="PROSITE" id="PS50931"/>
    </source>
</evidence>
<evidence type="ECO:0000313" key="6">
    <source>
        <dbReference type="EMBL" id="MBO8455564.1"/>
    </source>
</evidence>
<comment type="similarity">
    <text evidence="1">Belongs to the LysR transcriptional regulatory family.</text>
</comment>
<dbReference type="SUPFAM" id="SSF46785">
    <property type="entry name" value="Winged helix' DNA-binding domain"/>
    <property type="match status" value="1"/>
</dbReference>
<dbReference type="GO" id="GO:0003700">
    <property type="term" value="F:DNA-binding transcription factor activity"/>
    <property type="evidence" value="ECO:0007669"/>
    <property type="project" value="InterPro"/>
</dbReference>
<dbReference type="PRINTS" id="PR00039">
    <property type="entry name" value="HTHLYSR"/>
</dbReference>
<accession>A0A9D9HKL0</accession>
<dbReference type="FunFam" id="1.10.10.10:FF:000001">
    <property type="entry name" value="LysR family transcriptional regulator"/>
    <property type="match status" value="1"/>
</dbReference>
<keyword evidence="3" id="KW-0238">DNA-binding</keyword>
<keyword evidence="2" id="KW-0805">Transcription regulation</keyword>
<dbReference type="InterPro" id="IPR036388">
    <property type="entry name" value="WH-like_DNA-bd_sf"/>
</dbReference>
<dbReference type="EMBL" id="JADIMK010000040">
    <property type="protein sequence ID" value="MBO8455564.1"/>
    <property type="molecule type" value="Genomic_DNA"/>
</dbReference>
<gene>
    <name evidence="6" type="ORF">IAC08_04070</name>
</gene>
<dbReference type="Pfam" id="PF00126">
    <property type="entry name" value="HTH_1"/>
    <property type="match status" value="1"/>
</dbReference>
<evidence type="ECO:0000256" key="3">
    <source>
        <dbReference type="ARBA" id="ARBA00023125"/>
    </source>
</evidence>
<keyword evidence="4" id="KW-0804">Transcription</keyword>
<dbReference type="GO" id="GO:0000976">
    <property type="term" value="F:transcription cis-regulatory region binding"/>
    <property type="evidence" value="ECO:0007669"/>
    <property type="project" value="TreeGrafter"/>
</dbReference>
<evidence type="ECO:0000256" key="4">
    <source>
        <dbReference type="ARBA" id="ARBA00023163"/>
    </source>
</evidence>
<evidence type="ECO:0000313" key="7">
    <source>
        <dbReference type="Proteomes" id="UP000823617"/>
    </source>
</evidence>
<comment type="caution">
    <text evidence="6">The sequence shown here is derived from an EMBL/GenBank/DDBJ whole genome shotgun (WGS) entry which is preliminary data.</text>
</comment>
<proteinExistence type="inferred from homology"/>
<dbReference type="InterPro" id="IPR000847">
    <property type="entry name" value="LysR_HTH_N"/>
</dbReference>
<dbReference type="InterPro" id="IPR036390">
    <property type="entry name" value="WH_DNA-bd_sf"/>
</dbReference>
<evidence type="ECO:0000256" key="1">
    <source>
        <dbReference type="ARBA" id="ARBA00009437"/>
    </source>
</evidence>
<dbReference type="Gene3D" id="1.10.10.10">
    <property type="entry name" value="Winged helix-like DNA-binding domain superfamily/Winged helix DNA-binding domain"/>
    <property type="match status" value="1"/>
</dbReference>
<organism evidence="6 7">
    <name type="scientific">Candidatus Cryptobacteroides intestinigallinarum</name>
    <dbReference type="NCBI Taxonomy" id="2840767"/>
    <lineage>
        <taxon>Bacteria</taxon>
        <taxon>Pseudomonadati</taxon>
        <taxon>Bacteroidota</taxon>
        <taxon>Bacteroidia</taxon>
        <taxon>Bacteroidales</taxon>
        <taxon>Candidatus Cryptobacteroides</taxon>
    </lineage>
</organism>
<dbReference type="AlphaFoldDB" id="A0A9D9HKL0"/>
<dbReference type="PROSITE" id="PS50931">
    <property type="entry name" value="HTH_LYSR"/>
    <property type="match status" value="1"/>
</dbReference>
<protein>
    <submittedName>
        <fullName evidence="6">LysR family transcriptional regulator</fullName>
    </submittedName>
</protein>
<feature type="domain" description="HTH lysR-type" evidence="5">
    <location>
        <begin position="7"/>
        <end position="59"/>
    </location>
</feature>
<dbReference type="SUPFAM" id="SSF53850">
    <property type="entry name" value="Periplasmic binding protein-like II"/>
    <property type="match status" value="1"/>
</dbReference>
<dbReference type="PANTHER" id="PTHR30126">
    <property type="entry name" value="HTH-TYPE TRANSCRIPTIONAL REGULATOR"/>
    <property type="match status" value="1"/>
</dbReference>
<dbReference type="PANTHER" id="PTHR30126:SF40">
    <property type="entry name" value="HTH-TYPE TRANSCRIPTIONAL REGULATOR GLTR"/>
    <property type="match status" value="1"/>
</dbReference>
<dbReference type="Proteomes" id="UP000823617">
    <property type="component" value="Unassembled WGS sequence"/>
</dbReference>
<sequence length="327" mass="35455">MPCDFRLEVFITLCRTGSFTRAADALGVSQPAVSQNIAELEKDLGVKLFSRSKGEVNLTSDGRLFRNHAERILYWYESARSAFRSGKDAPVRISVYCSPDLSYVILPELFSSLRHSLPGLVFASMSGVPDIRTVNDDNGNVLSLYSSVTGASHPGPSHKQGDGDLLLCSCSPVAAVSPRSRYLRDFTSVSLGTDYSAWPQIAVLSSVTSSAAPSPDASAPESCSSPGSAEEELALAGLSGKLVFISDSVEAVKHLAEIDPDVAAVLPPYCVQDELSHGRLAQLPSSWLDFRYSVFMRASEALRQLPVFEDIVRVLRELLQRDPHLSM</sequence>
<reference evidence="6" key="1">
    <citation type="submission" date="2020-10" db="EMBL/GenBank/DDBJ databases">
        <authorList>
            <person name="Gilroy R."/>
        </authorList>
    </citation>
    <scope>NUCLEOTIDE SEQUENCE</scope>
    <source>
        <strain evidence="6">B1-3475</strain>
    </source>
</reference>
<reference evidence="6" key="2">
    <citation type="journal article" date="2021" name="PeerJ">
        <title>Extensive microbial diversity within the chicken gut microbiome revealed by metagenomics and culture.</title>
        <authorList>
            <person name="Gilroy R."/>
            <person name="Ravi A."/>
            <person name="Getino M."/>
            <person name="Pursley I."/>
            <person name="Horton D.L."/>
            <person name="Alikhan N.F."/>
            <person name="Baker D."/>
            <person name="Gharbi K."/>
            <person name="Hall N."/>
            <person name="Watson M."/>
            <person name="Adriaenssens E.M."/>
            <person name="Foster-Nyarko E."/>
            <person name="Jarju S."/>
            <person name="Secka A."/>
            <person name="Antonio M."/>
            <person name="Oren A."/>
            <person name="Chaudhuri R.R."/>
            <person name="La Ragione R."/>
            <person name="Hildebrand F."/>
            <person name="Pallen M.J."/>
        </authorList>
    </citation>
    <scope>NUCLEOTIDE SEQUENCE</scope>
    <source>
        <strain evidence="6">B1-3475</strain>
    </source>
</reference>
<name>A0A9D9HKL0_9BACT</name>
<evidence type="ECO:0000256" key="2">
    <source>
        <dbReference type="ARBA" id="ARBA00023015"/>
    </source>
</evidence>